<dbReference type="GO" id="GO:0007166">
    <property type="term" value="P:cell surface receptor signaling pathway"/>
    <property type="evidence" value="ECO:0007669"/>
    <property type="project" value="InterPro"/>
</dbReference>
<feature type="chain" id="PRO_5043669644" description="G-protein coupled receptors family 2 profile 2 domain-containing protein" evidence="10">
    <location>
        <begin position="26"/>
        <end position="523"/>
    </location>
</feature>
<feature type="transmembrane region" description="Helical" evidence="9">
    <location>
        <begin position="224"/>
        <end position="242"/>
    </location>
</feature>
<dbReference type="Proteomes" id="UP000019118">
    <property type="component" value="Unassembled WGS sequence"/>
</dbReference>
<dbReference type="GO" id="GO:0012505">
    <property type="term" value="C:endomembrane system"/>
    <property type="evidence" value="ECO:0007669"/>
    <property type="project" value="UniProtKB-SubCell"/>
</dbReference>
<feature type="domain" description="G-protein coupled receptors family 2 profile 2" evidence="11">
    <location>
        <begin position="187"/>
        <end position="456"/>
    </location>
</feature>
<feature type="transmembrane region" description="Helical" evidence="9">
    <location>
        <begin position="298"/>
        <end position="317"/>
    </location>
</feature>
<dbReference type="CDD" id="cd15039">
    <property type="entry name" value="7tmB3_Methuselah-like"/>
    <property type="match status" value="1"/>
</dbReference>
<feature type="transmembrane region" description="Helical" evidence="9">
    <location>
        <begin position="188"/>
        <end position="212"/>
    </location>
</feature>
<proteinExistence type="inferred from homology"/>
<dbReference type="InterPro" id="IPR010596">
    <property type="entry name" value="Methuselah_N_dom"/>
</dbReference>
<feature type="signal peptide" evidence="10">
    <location>
        <begin position="1"/>
        <end position="25"/>
    </location>
</feature>
<organism evidence="12 13">
    <name type="scientific">Dendroctonus ponderosae</name>
    <name type="common">Mountain pine beetle</name>
    <dbReference type="NCBI Taxonomy" id="77166"/>
    <lineage>
        <taxon>Eukaryota</taxon>
        <taxon>Metazoa</taxon>
        <taxon>Ecdysozoa</taxon>
        <taxon>Arthropoda</taxon>
        <taxon>Hexapoda</taxon>
        <taxon>Insecta</taxon>
        <taxon>Pterygota</taxon>
        <taxon>Neoptera</taxon>
        <taxon>Endopterygota</taxon>
        <taxon>Coleoptera</taxon>
        <taxon>Polyphaga</taxon>
        <taxon>Cucujiformia</taxon>
        <taxon>Curculionidae</taxon>
        <taxon>Scolytinae</taxon>
        <taxon>Dendroctonus</taxon>
    </lineage>
</organism>
<keyword evidence="7" id="KW-0675">Receptor</keyword>
<dbReference type="PANTHER" id="PTHR47154">
    <property type="entry name" value="G-PROTEIN COUPLED RECEPTOR MTH-RELATED"/>
    <property type="match status" value="1"/>
</dbReference>
<dbReference type="InterPro" id="IPR017981">
    <property type="entry name" value="GPCR_2-like_7TM"/>
</dbReference>
<name>A0AAR5PP30_DENPD</name>
<dbReference type="PANTHER" id="PTHR47154:SF2">
    <property type="entry name" value="G-PROTEIN COUPLED RECEPTOR MTH-RELATED"/>
    <property type="match status" value="1"/>
</dbReference>
<dbReference type="InterPro" id="IPR051384">
    <property type="entry name" value="Mth_GPCR"/>
</dbReference>
<evidence type="ECO:0000313" key="13">
    <source>
        <dbReference type="Proteomes" id="UP000019118"/>
    </source>
</evidence>
<dbReference type="GO" id="GO:0008528">
    <property type="term" value="F:G protein-coupled peptide receptor activity"/>
    <property type="evidence" value="ECO:0007669"/>
    <property type="project" value="TreeGrafter"/>
</dbReference>
<dbReference type="GO" id="GO:0005886">
    <property type="term" value="C:plasma membrane"/>
    <property type="evidence" value="ECO:0007669"/>
    <property type="project" value="TreeGrafter"/>
</dbReference>
<protein>
    <recommendedName>
        <fullName evidence="11">G-protein coupled receptors family 2 profile 2 domain-containing protein</fullName>
    </recommendedName>
</protein>
<dbReference type="AlphaFoldDB" id="A0AAR5PP30"/>
<comment type="similarity">
    <text evidence="2">Belongs to the G-protein coupled receptor 2 family. Mth subfamily.</text>
</comment>
<evidence type="ECO:0000256" key="7">
    <source>
        <dbReference type="ARBA" id="ARBA00023170"/>
    </source>
</evidence>
<keyword evidence="13" id="KW-1185">Reference proteome</keyword>
<keyword evidence="10" id="KW-0732">Signal</keyword>
<evidence type="ECO:0000256" key="2">
    <source>
        <dbReference type="ARBA" id="ARBA00008979"/>
    </source>
</evidence>
<reference evidence="12" key="2">
    <citation type="submission" date="2024-08" db="UniProtKB">
        <authorList>
            <consortium name="EnsemblMetazoa"/>
        </authorList>
    </citation>
    <scope>IDENTIFICATION</scope>
</reference>
<dbReference type="PROSITE" id="PS50261">
    <property type="entry name" value="G_PROTEIN_RECEP_F2_4"/>
    <property type="match status" value="1"/>
</dbReference>
<evidence type="ECO:0000256" key="6">
    <source>
        <dbReference type="ARBA" id="ARBA00023136"/>
    </source>
</evidence>
<dbReference type="InterPro" id="IPR036272">
    <property type="entry name" value="Methuselah_N_sf"/>
</dbReference>
<evidence type="ECO:0000259" key="11">
    <source>
        <dbReference type="PROSITE" id="PS50261"/>
    </source>
</evidence>
<evidence type="ECO:0000313" key="12">
    <source>
        <dbReference type="EnsemblMetazoa" id="XP_019762774.1"/>
    </source>
</evidence>
<keyword evidence="4 9" id="KW-1133">Transmembrane helix</keyword>
<dbReference type="Gene3D" id="1.20.1070.10">
    <property type="entry name" value="Rhodopsin 7-helix transmembrane proteins"/>
    <property type="match status" value="1"/>
</dbReference>
<keyword evidence="5" id="KW-0297">G-protein coupled receptor</keyword>
<accession>A0AAR5PP30</accession>
<sequence length="523" mass="59163">MFSPSKCKCVTILLAWILALNFNAADDSSCSVTVDISDGVVEGANITKDGVTYMPGKYFEDGTTIKGCVCQVKTCLRRCCSSNETLTESADGGTACEASNSSVDVLQGLQAVSEANVSLFHIISVPAREVCHENESKIFVDSDVEIASSGDLIWGAETVFSFDQYCSSIVDGHVGFVVCVTADLTLNAIIYCIGMIISMPFLLITFLVYALLPDRNLHQRALMFYVLSLLIAYILLVTINLAPNIPTWFWCKFLGYSTLFFFMVSFFWMNVICFDIWYTFSGGRGFMGSKRTSERRRLIFYSLYANGVPLLIVAWTYGMQISLPNECEHNPGIGVAKCFLATGWASLWYFYLEAGIVVIANITFFILTALRIRKVKQETSMLKHNDSKRHTYEKDKQKFNLYVKLLFAMGVNWSMEVISWLVNWNTKSEYQYIWYATDFFNAVYGVFIFFIFVFKKKIWTLLQRRYYNFIGRPHLAHTVTSSNTRSSHYSSTNYSTADTGLSERATAVNGRQPAEEMALRRVT</sequence>
<evidence type="ECO:0000256" key="9">
    <source>
        <dbReference type="SAM" id="Phobius"/>
    </source>
</evidence>
<evidence type="ECO:0000256" key="1">
    <source>
        <dbReference type="ARBA" id="ARBA00004127"/>
    </source>
</evidence>
<feature type="transmembrane region" description="Helical" evidence="9">
    <location>
        <begin position="401"/>
        <end position="421"/>
    </location>
</feature>
<dbReference type="Pfam" id="PF06652">
    <property type="entry name" value="Methuselah_N"/>
    <property type="match status" value="1"/>
</dbReference>
<dbReference type="SUPFAM" id="SSF63877">
    <property type="entry name" value="Methuselah ectodomain"/>
    <property type="match status" value="1"/>
</dbReference>
<dbReference type="SUPFAM" id="SSF81321">
    <property type="entry name" value="Family A G protein-coupled receptor-like"/>
    <property type="match status" value="1"/>
</dbReference>
<keyword evidence="6 9" id="KW-0472">Membrane</keyword>
<feature type="transmembrane region" description="Helical" evidence="9">
    <location>
        <begin position="254"/>
        <end position="278"/>
    </location>
</feature>
<evidence type="ECO:0000256" key="8">
    <source>
        <dbReference type="ARBA" id="ARBA00023224"/>
    </source>
</evidence>
<comment type="subcellular location">
    <subcellularLocation>
        <location evidence="1">Endomembrane system</location>
        <topology evidence="1">Multi-pass membrane protein</topology>
    </subcellularLocation>
</comment>
<keyword evidence="3 9" id="KW-0812">Transmembrane</keyword>
<evidence type="ECO:0000256" key="5">
    <source>
        <dbReference type="ARBA" id="ARBA00023040"/>
    </source>
</evidence>
<keyword evidence="8" id="KW-0807">Transducer</keyword>
<evidence type="ECO:0000256" key="4">
    <source>
        <dbReference type="ARBA" id="ARBA00022989"/>
    </source>
</evidence>
<reference evidence="13" key="1">
    <citation type="journal article" date="2013" name="Genome Biol.">
        <title>Draft genome of the mountain pine beetle, Dendroctonus ponderosae Hopkins, a major forest pest.</title>
        <authorList>
            <person name="Keeling C.I."/>
            <person name="Yuen M.M."/>
            <person name="Liao N.Y."/>
            <person name="Docking T.R."/>
            <person name="Chan S.K."/>
            <person name="Taylor G.A."/>
            <person name="Palmquist D.L."/>
            <person name="Jackman S.D."/>
            <person name="Nguyen A."/>
            <person name="Li M."/>
            <person name="Henderson H."/>
            <person name="Janes J.K."/>
            <person name="Zhao Y."/>
            <person name="Pandoh P."/>
            <person name="Moore R."/>
            <person name="Sperling F.A."/>
            <person name="Huber D.P."/>
            <person name="Birol I."/>
            <person name="Jones S.J."/>
            <person name="Bohlmann J."/>
        </authorList>
    </citation>
    <scope>NUCLEOTIDE SEQUENCE</scope>
</reference>
<dbReference type="EnsemblMetazoa" id="XM_019907215.1">
    <property type="protein sequence ID" value="XP_019762774.1"/>
    <property type="gene ID" value="LOC109539466"/>
</dbReference>
<evidence type="ECO:0000256" key="3">
    <source>
        <dbReference type="ARBA" id="ARBA00022692"/>
    </source>
</evidence>
<feature type="transmembrane region" description="Helical" evidence="9">
    <location>
        <begin position="348"/>
        <end position="370"/>
    </location>
</feature>
<feature type="transmembrane region" description="Helical" evidence="9">
    <location>
        <begin position="433"/>
        <end position="454"/>
    </location>
</feature>
<evidence type="ECO:0000256" key="10">
    <source>
        <dbReference type="SAM" id="SignalP"/>
    </source>
</evidence>